<name>A0A438HQZ8_VITVI</name>
<dbReference type="Proteomes" id="UP000288805">
    <property type="component" value="Unassembled WGS sequence"/>
</dbReference>
<protein>
    <submittedName>
        <fullName evidence="2">Uncharacterized protein</fullName>
    </submittedName>
</protein>
<comment type="caution">
    <text evidence="2">The sequence shown here is derived from an EMBL/GenBank/DDBJ whole genome shotgun (WGS) entry which is preliminary data.</text>
</comment>
<evidence type="ECO:0000256" key="1">
    <source>
        <dbReference type="SAM" id="MobiDB-lite"/>
    </source>
</evidence>
<organism evidence="2 3">
    <name type="scientific">Vitis vinifera</name>
    <name type="common">Grape</name>
    <dbReference type="NCBI Taxonomy" id="29760"/>
    <lineage>
        <taxon>Eukaryota</taxon>
        <taxon>Viridiplantae</taxon>
        <taxon>Streptophyta</taxon>
        <taxon>Embryophyta</taxon>
        <taxon>Tracheophyta</taxon>
        <taxon>Spermatophyta</taxon>
        <taxon>Magnoliopsida</taxon>
        <taxon>eudicotyledons</taxon>
        <taxon>Gunneridae</taxon>
        <taxon>Pentapetalae</taxon>
        <taxon>rosids</taxon>
        <taxon>Vitales</taxon>
        <taxon>Vitaceae</taxon>
        <taxon>Viteae</taxon>
        <taxon>Vitis</taxon>
    </lineage>
</organism>
<feature type="region of interest" description="Disordered" evidence="1">
    <location>
        <begin position="142"/>
        <end position="170"/>
    </location>
</feature>
<evidence type="ECO:0000313" key="2">
    <source>
        <dbReference type="EMBL" id="RVW86830.1"/>
    </source>
</evidence>
<reference evidence="2 3" key="1">
    <citation type="journal article" date="2018" name="PLoS Genet.">
        <title>Population sequencing reveals clonal diversity and ancestral inbreeding in the grapevine cultivar Chardonnay.</title>
        <authorList>
            <person name="Roach M.J."/>
            <person name="Johnson D.L."/>
            <person name="Bohlmann J."/>
            <person name="van Vuuren H.J."/>
            <person name="Jones S.J."/>
            <person name="Pretorius I.S."/>
            <person name="Schmidt S.A."/>
            <person name="Borneman A.R."/>
        </authorList>
    </citation>
    <scope>NUCLEOTIDE SEQUENCE [LARGE SCALE GENOMIC DNA]</scope>
    <source>
        <strain evidence="3">cv. Chardonnay</strain>
        <tissue evidence="2">Leaf</tissue>
    </source>
</reference>
<dbReference type="EMBL" id="QGNW01000189">
    <property type="protein sequence ID" value="RVW86830.1"/>
    <property type="molecule type" value="Genomic_DNA"/>
</dbReference>
<gene>
    <name evidence="2" type="ORF">CK203_036089</name>
</gene>
<dbReference type="AlphaFoldDB" id="A0A438HQZ8"/>
<accession>A0A438HQZ8</accession>
<proteinExistence type="predicted"/>
<sequence>MRSLDGAIKEGIGVGQFSRLFFVDSAKRALWLQKQGRFVAKGGPREGKVMEADRHMLKLVDLPKVKNESTYAPMHGAANASGGERRCLEIDDHSLSLMQKKKEAMRGLSQLVIEREDGKQLYSIFSFFLIFKFKPKANKALKRKKGHAEEKRGLEVAESPPSPKALSTDRPIPLSFVKNLRPNVEGAQRVKKDRDSFLPKVQGTFVSLVENQPNAGSQDMPTRRAIPGNVRFCMSSLPPPYKGSFTKRNHKSKFQRDLREDKSIRPIEKSLIGPSDEASPIKGQGLIAFNQAKQCPISEITCAGTRGIEEGEGIPHCGLPIQVFPSNLETTYEGQFLDQASDSHPLPLASTSHLDRLVKGGEDVIPVGNSVLSLDNIFVRRKYRPLP</sequence>
<evidence type="ECO:0000313" key="3">
    <source>
        <dbReference type="Proteomes" id="UP000288805"/>
    </source>
</evidence>